<sequence>MPCRNGPCRNGPCRNGPTLSRRKHGVVCLSELAPPLLLFSALLLGLGAAGGGRACAPCPGNCSCAVLGAQCAVNCSGRGLEWSPAATELPSDTSILSYCSVLVLLAFPISGLLAFCSGSQNPPGDFLLPTILRGLATPGHENAVYEGKRERERERERERVDTVLVLE</sequence>
<feature type="domain" description="LRRNT" evidence="4">
    <location>
        <begin position="57"/>
        <end position="95"/>
    </location>
</feature>
<name>A0AAE0Q0H9_9TELE</name>
<protein>
    <recommendedName>
        <fullName evidence="4">LRRNT domain-containing protein</fullName>
    </recommendedName>
</protein>
<evidence type="ECO:0000256" key="2">
    <source>
        <dbReference type="ARBA" id="ARBA00022729"/>
    </source>
</evidence>
<accession>A0AAE0Q0H9</accession>
<keyword evidence="1" id="KW-0433">Leucine-rich repeat</keyword>
<keyword evidence="6" id="KW-1185">Reference proteome</keyword>
<organism evidence="5 6">
    <name type="scientific">Hemibagrus guttatus</name>
    <dbReference type="NCBI Taxonomy" id="175788"/>
    <lineage>
        <taxon>Eukaryota</taxon>
        <taxon>Metazoa</taxon>
        <taxon>Chordata</taxon>
        <taxon>Craniata</taxon>
        <taxon>Vertebrata</taxon>
        <taxon>Euteleostomi</taxon>
        <taxon>Actinopterygii</taxon>
        <taxon>Neopterygii</taxon>
        <taxon>Teleostei</taxon>
        <taxon>Ostariophysi</taxon>
        <taxon>Siluriformes</taxon>
        <taxon>Bagridae</taxon>
        <taxon>Hemibagrus</taxon>
    </lineage>
</organism>
<dbReference type="InterPro" id="IPR000372">
    <property type="entry name" value="LRRNT"/>
</dbReference>
<proteinExistence type="predicted"/>
<evidence type="ECO:0000256" key="1">
    <source>
        <dbReference type="ARBA" id="ARBA00022614"/>
    </source>
</evidence>
<feature type="transmembrane region" description="Helical" evidence="3">
    <location>
        <begin position="95"/>
        <end position="116"/>
    </location>
</feature>
<dbReference type="Proteomes" id="UP001274896">
    <property type="component" value="Unassembled WGS sequence"/>
</dbReference>
<reference evidence="5" key="1">
    <citation type="submission" date="2023-06" db="EMBL/GenBank/DDBJ databases">
        <title>Male Hemibagrus guttatus genome.</title>
        <authorList>
            <person name="Bian C."/>
        </authorList>
    </citation>
    <scope>NUCLEOTIDE SEQUENCE</scope>
    <source>
        <strain evidence="5">Male_cb2023</strain>
        <tissue evidence="5">Muscle</tissue>
    </source>
</reference>
<keyword evidence="2" id="KW-0732">Signal</keyword>
<keyword evidence="3" id="KW-0812">Transmembrane</keyword>
<gene>
    <name evidence="5" type="ORF">QTP70_033634</name>
</gene>
<dbReference type="SMART" id="SM00013">
    <property type="entry name" value="LRRNT"/>
    <property type="match status" value="1"/>
</dbReference>
<keyword evidence="3" id="KW-0472">Membrane</keyword>
<evidence type="ECO:0000256" key="3">
    <source>
        <dbReference type="SAM" id="Phobius"/>
    </source>
</evidence>
<dbReference type="AlphaFoldDB" id="A0AAE0Q0H9"/>
<keyword evidence="3" id="KW-1133">Transmembrane helix</keyword>
<evidence type="ECO:0000259" key="4">
    <source>
        <dbReference type="SMART" id="SM00013"/>
    </source>
</evidence>
<dbReference type="EMBL" id="JAUCMX010000025">
    <property type="protein sequence ID" value="KAK3511240.1"/>
    <property type="molecule type" value="Genomic_DNA"/>
</dbReference>
<comment type="caution">
    <text evidence="5">The sequence shown here is derived from an EMBL/GenBank/DDBJ whole genome shotgun (WGS) entry which is preliminary data.</text>
</comment>
<evidence type="ECO:0000313" key="5">
    <source>
        <dbReference type="EMBL" id="KAK3511240.1"/>
    </source>
</evidence>
<evidence type="ECO:0000313" key="6">
    <source>
        <dbReference type="Proteomes" id="UP001274896"/>
    </source>
</evidence>